<dbReference type="InterPro" id="IPR036249">
    <property type="entry name" value="Thioredoxin-like_sf"/>
</dbReference>
<dbReference type="CDD" id="cd03028">
    <property type="entry name" value="GRX_PICOT_like"/>
    <property type="match status" value="1"/>
</dbReference>
<feature type="transmembrane region" description="Helical" evidence="4">
    <location>
        <begin position="68"/>
        <end position="86"/>
    </location>
</feature>
<evidence type="ECO:0000256" key="1">
    <source>
        <dbReference type="ARBA" id="ARBA00022723"/>
    </source>
</evidence>
<dbReference type="GO" id="GO:0046872">
    <property type="term" value="F:metal ion binding"/>
    <property type="evidence" value="ECO:0007669"/>
    <property type="project" value="UniProtKB-KW"/>
</dbReference>
<reference evidence="6 7" key="1">
    <citation type="journal article" date="2016" name="Genome Biol. Evol.">
        <title>Gene Family Evolution Reflects Adaptation to Soil Environmental Stressors in the Genome of the Collembolan Orchesella cincta.</title>
        <authorList>
            <person name="Faddeeva-Vakhrusheva A."/>
            <person name="Derks M.F."/>
            <person name="Anvar S.Y."/>
            <person name="Agamennone V."/>
            <person name="Suring W."/>
            <person name="Smit S."/>
            <person name="van Straalen N.M."/>
            <person name="Roelofs D."/>
        </authorList>
    </citation>
    <scope>NUCLEOTIDE SEQUENCE [LARGE SCALE GENOMIC DNA]</scope>
    <source>
        <tissue evidence="6">Mixed pool</tissue>
    </source>
</reference>
<evidence type="ECO:0000259" key="5">
    <source>
        <dbReference type="PROSITE" id="PS51352"/>
    </source>
</evidence>
<evidence type="ECO:0000256" key="3">
    <source>
        <dbReference type="ARBA" id="ARBA00023014"/>
    </source>
</evidence>
<dbReference type="FunFam" id="3.40.30.10:FF:000012">
    <property type="entry name" value="Monothiol glutaredoxin"/>
    <property type="match status" value="1"/>
</dbReference>
<dbReference type="PROSITE" id="PS51354">
    <property type="entry name" value="GLUTAREDOXIN_2"/>
    <property type="match status" value="1"/>
</dbReference>
<organism evidence="6 7">
    <name type="scientific">Orchesella cincta</name>
    <name type="common">Springtail</name>
    <name type="synonym">Podura cincta</name>
    <dbReference type="NCBI Taxonomy" id="48709"/>
    <lineage>
        <taxon>Eukaryota</taxon>
        <taxon>Metazoa</taxon>
        <taxon>Ecdysozoa</taxon>
        <taxon>Arthropoda</taxon>
        <taxon>Hexapoda</taxon>
        <taxon>Collembola</taxon>
        <taxon>Entomobryomorpha</taxon>
        <taxon>Entomobryoidea</taxon>
        <taxon>Orchesellidae</taxon>
        <taxon>Orchesellinae</taxon>
        <taxon>Orchesella</taxon>
    </lineage>
</organism>
<keyword evidence="4" id="KW-0812">Transmembrane</keyword>
<feature type="transmembrane region" description="Helical" evidence="4">
    <location>
        <begin position="394"/>
        <end position="414"/>
    </location>
</feature>
<dbReference type="Proteomes" id="UP000094527">
    <property type="component" value="Unassembled WGS sequence"/>
</dbReference>
<dbReference type="EMBL" id="LJIJ01000501">
    <property type="protein sequence ID" value="ODM96804.1"/>
    <property type="molecule type" value="Genomic_DNA"/>
</dbReference>
<gene>
    <name evidence="6" type="ORF">Ocin01_09867</name>
</gene>
<dbReference type="PROSITE" id="PS51352">
    <property type="entry name" value="THIOREDOXIN_2"/>
    <property type="match status" value="1"/>
</dbReference>
<dbReference type="Gene3D" id="3.40.30.10">
    <property type="entry name" value="Glutaredoxin"/>
    <property type="match status" value="2"/>
</dbReference>
<evidence type="ECO:0000256" key="2">
    <source>
        <dbReference type="ARBA" id="ARBA00023004"/>
    </source>
</evidence>
<keyword evidence="7" id="KW-1185">Reference proteome</keyword>
<comment type="caution">
    <text evidence="6">The sequence shown here is derived from an EMBL/GenBank/DDBJ whole genome shotgun (WGS) entry which is preliminary data.</text>
</comment>
<dbReference type="PANTHER" id="PTHR35982">
    <property type="entry name" value="AGAP005361-PA"/>
    <property type="match status" value="1"/>
</dbReference>
<dbReference type="GO" id="GO:0051536">
    <property type="term" value="F:iron-sulfur cluster binding"/>
    <property type="evidence" value="ECO:0007669"/>
    <property type="project" value="UniProtKB-KW"/>
</dbReference>
<dbReference type="InterPro" id="IPR056704">
    <property type="entry name" value="DUF7802"/>
</dbReference>
<evidence type="ECO:0000313" key="7">
    <source>
        <dbReference type="Proteomes" id="UP000094527"/>
    </source>
</evidence>
<feature type="domain" description="Thioredoxin" evidence="5">
    <location>
        <begin position="466"/>
        <end position="617"/>
    </location>
</feature>
<feature type="transmembrane region" description="Helical" evidence="4">
    <location>
        <begin position="137"/>
        <end position="162"/>
    </location>
</feature>
<name>A0A1D2MVH5_ORCCI</name>
<protein>
    <submittedName>
        <fullName evidence="6">Glutaredoxin-3</fullName>
    </submittedName>
</protein>
<dbReference type="InterPro" id="IPR002109">
    <property type="entry name" value="Glutaredoxin"/>
</dbReference>
<dbReference type="Pfam" id="PF25085">
    <property type="entry name" value="DUF7802"/>
    <property type="match status" value="1"/>
</dbReference>
<accession>A0A1D2MVH5</accession>
<evidence type="ECO:0000256" key="4">
    <source>
        <dbReference type="SAM" id="Phobius"/>
    </source>
</evidence>
<dbReference type="SUPFAM" id="SSF52833">
    <property type="entry name" value="Thioredoxin-like"/>
    <property type="match status" value="2"/>
</dbReference>
<keyword evidence="1" id="KW-0479">Metal-binding</keyword>
<dbReference type="Pfam" id="PF00085">
    <property type="entry name" value="Thioredoxin"/>
    <property type="match status" value="1"/>
</dbReference>
<dbReference type="InterPro" id="IPR033658">
    <property type="entry name" value="GRX_PICOT-like"/>
</dbReference>
<dbReference type="InterPro" id="IPR013766">
    <property type="entry name" value="Thioredoxin_domain"/>
</dbReference>
<dbReference type="PANTHER" id="PTHR35982:SF1">
    <property type="entry name" value="SPIROCYCLASE, AVEC FAMILY"/>
    <property type="match status" value="1"/>
</dbReference>
<feature type="transmembrane region" description="Helical" evidence="4">
    <location>
        <begin position="182"/>
        <end position="202"/>
    </location>
</feature>
<feature type="transmembrane region" description="Helical" evidence="4">
    <location>
        <begin position="291"/>
        <end position="312"/>
    </location>
</feature>
<evidence type="ECO:0000313" key="6">
    <source>
        <dbReference type="EMBL" id="ODM96804.1"/>
    </source>
</evidence>
<feature type="transmembrane region" description="Helical" evidence="4">
    <location>
        <begin position="106"/>
        <end position="125"/>
    </location>
</feature>
<dbReference type="AlphaFoldDB" id="A0A1D2MVH5"/>
<keyword evidence="3" id="KW-0411">Iron-sulfur</keyword>
<sequence length="707" mass="80922">MVKNIIGIGEEITDYKFSGILDWLIHIQDPRELWKAQPTYLISEWAFITVGVLTFIHSQRVGGRFKWLWLSTVLHGLFVENVTFWTPEINNFWHSQTTIMLLGRRLPLHILCLYPTFIYSASVCVSRLRLGKLANALAVGLSVVLIDMPYDIMAVKFVHWTWHDTDANIYDRHYWVPFTSYYFHATFAASFTLMFHFSRRLVCNNDPKNQWISDNRISREILCTVITALSGMPGGVFQFLPIYHPLHDYFGLHTENCVITLAAIYFLIVWRSDRNPSPEARAAKDQNCIAKINEVVLGLILHYSVYLGMALYGNPEDEIAVGLHEKIGPCDEWLEQQTIFTLVTGETSKRRKYLCATDYDEQYFDFKCVNGKIPKQYSEWYTICGTPFPNRAEYVQTIGLVCFMATMIFGAMLFGSGAEWETRSQTTKTNNILLPLFTSLLNTLTYKKCQLLTQINNFILAFQLSIMASDKLVSISTPEQLDQLLEVNKGFLTVLTFIAPWSTTCKTMMELTREFVVDPDLEHILFCEITVEDFPTIAQKYDIKSVPSVVFVRDNQVTERLIGADVQDLTTKIMEHTNTGPNLSGKPTRTVKTQAPAAGVTSSDSLPLNERLKQLTHQANIMIFMKGNPEKPRCGFSRQVIEIMRETGLPFETFDILEDEDVRQGLKDYSQWQTYPQIYVKGELMGGLDVMKEMKEMGSLIETLKGV</sequence>
<keyword evidence="4" id="KW-1133">Transmembrane helix</keyword>
<dbReference type="Pfam" id="PF00462">
    <property type="entry name" value="Glutaredoxin"/>
    <property type="match status" value="1"/>
</dbReference>
<keyword evidence="4" id="KW-0472">Membrane</keyword>
<keyword evidence="2" id="KW-0408">Iron</keyword>
<feature type="transmembrane region" description="Helical" evidence="4">
    <location>
        <begin position="222"/>
        <end position="243"/>
    </location>
</feature>
<dbReference type="OrthoDB" id="188749at2759"/>
<feature type="transmembrane region" description="Helical" evidence="4">
    <location>
        <begin position="249"/>
        <end position="270"/>
    </location>
</feature>
<proteinExistence type="predicted"/>